<keyword evidence="1" id="KW-1133">Transmembrane helix</keyword>
<name>G4YW14_PHYSP</name>
<reference evidence="2 3" key="1">
    <citation type="journal article" date="2006" name="Science">
        <title>Phytophthora genome sequences uncover evolutionary origins and mechanisms of pathogenesis.</title>
        <authorList>
            <person name="Tyler B.M."/>
            <person name="Tripathy S."/>
            <person name="Zhang X."/>
            <person name="Dehal P."/>
            <person name="Jiang R.H."/>
            <person name="Aerts A."/>
            <person name="Arredondo F.D."/>
            <person name="Baxter L."/>
            <person name="Bensasson D."/>
            <person name="Beynon J.L."/>
            <person name="Chapman J."/>
            <person name="Damasceno C.M."/>
            <person name="Dorrance A.E."/>
            <person name="Dou D."/>
            <person name="Dickerman A.W."/>
            <person name="Dubchak I.L."/>
            <person name="Garbelotto M."/>
            <person name="Gijzen M."/>
            <person name="Gordon S.G."/>
            <person name="Govers F."/>
            <person name="Grunwald N.J."/>
            <person name="Huang W."/>
            <person name="Ivors K.L."/>
            <person name="Jones R.W."/>
            <person name="Kamoun S."/>
            <person name="Krampis K."/>
            <person name="Lamour K.H."/>
            <person name="Lee M.K."/>
            <person name="McDonald W.H."/>
            <person name="Medina M."/>
            <person name="Meijer H.J."/>
            <person name="Nordberg E.K."/>
            <person name="Maclean D.J."/>
            <person name="Ospina-Giraldo M.D."/>
            <person name="Morris P.F."/>
            <person name="Phuntumart V."/>
            <person name="Putnam N.H."/>
            <person name="Rash S."/>
            <person name="Rose J.K."/>
            <person name="Sakihama Y."/>
            <person name="Salamov A.A."/>
            <person name="Savidor A."/>
            <person name="Scheuring C.F."/>
            <person name="Smith B.M."/>
            <person name="Sobral B.W."/>
            <person name="Terry A."/>
            <person name="Torto-Alalibo T.A."/>
            <person name="Win J."/>
            <person name="Xu Z."/>
            <person name="Zhang H."/>
            <person name="Grigoriev I.V."/>
            <person name="Rokhsar D.S."/>
            <person name="Boore J.L."/>
        </authorList>
    </citation>
    <scope>NUCLEOTIDE SEQUENCE [LARGE SCALE GENOMIC DNA]</scope>
    <source>
        <strain evidence="2 3">P6497</strain>
    </source>
</reference>
<gene>
    <name evidence="2" type="ORF">PHYSODRAFT_487090</name>
</gene>
<dbReference type="GeneID" id="20656108"/>
<evidence type="ECO:0000313" key="3">
    <source>
        <dbReference type="Proteomes" id="UP000002640"/>
    </source>
</evidence>
<accession>G4YW14</accession>
<feature type="transmembrane region" description="Helical" evidence="1">
    <location>
        <begin position="53"/>
        <end position="80"/>
    </location>
</feature>
<protein>
    <submittedName>
        <fullName evidence="2">Uncharacterized protein</fullName>
    </submittedName>
</protein>
<dbReference type="EMBL" id="JH159152">
    <property type="protein sequence ID" value="EGZ24397.1"/>
    <property type="molecule type" value="Genomic_DNA"/>
</dbReference>
<dbReference type="AlphaFoldDB" id="G4YW14"/>
<feature type="non-terminal residue" evidence="2">
    <location>
        <position position="1"/>
    </location>
</feature>
<dbReference type="InParanoid" id="G4YW14"/>
<feature type="transmembrane region" description="Helical" evidence="1">
    <location>
        <begin position="86"/>
        <end position="105"/>
    </location>
</feature>
<keyword evidence="1" id="KW-0472">Membrane</keyword>
<organism evidence="2 3">
    <name type="scientific">Phytophthora sojae (strain P6497)</name>
    <name type="common">Soybean stem and root rot agent</name>
    <name type="synonym">Phytophthora megasperma f. sp. glycines</name>
    <dbReference type="NCBI Taxonomy" id="1094619"/>
    <lineage>
        <taxon>Eukaryota</taxon>
        <taxon>Sar</taxon>
        <taxon>Stramenopiles</taxon>
        <taxon>Oomycota</taxon>
        <taxon>Peronosporomycetes</taxon>
        <taxon>Peronosporales</taxon>
        <taxon>Peronosporaceae</taxon>
        <taxon>Phytophthora</taxon>
    </lineage>
</organism>
<sequence length="161" mass="17358">LVKTQLIDCIPLRDPSEGWKANYAFWIRDVFDAFLISFGGISQTQSMVVAGALTNTGVFMSSLATTVVYVLLTLGVAAMWRFPVPFGLIFLVRPFVIIITTFAMLSIGPRTIANSPVISTQLKAFAWVIVSGNGLSTLYCSFLSTVGLTGRSAVLGEGVRN</sequence>
<evidence type="ECO:0000256" key="1">
    <source>
        <dbReference type="SAM" id="Phobius"/>
    </source>
</evidence>
<dbReference type="RefSeq" id="XP_009519685.1">
    <property type="nucleotide sequence ID" value="XM_009521390.1"/>
</dbReference>
<keyword evidence="1" id="KW-0812">Transmembrane</keyword>
<dbReference type="Proteomes" id="UP000002640">
    <property type="component" value="Unassembled WGS sequence"/>
</dbReference>
<dbReference type="KEGG" id="psoj:PHYSODRAFT_487090"/>
<proteinExistence type="predicted"/>
<evidence type="ECO:0000313" key="2">
    <source>
        <dbReference type="EMBL" id="EGZ24397.1"/>
    </source>
</evidence>
<keyword evidence="3" id="KW-1185">Reference proteome</keyword>